<dbReference type="OrthoDB" id="8582986at2"/>
<dbReference type="SUPFAM" id="SSF56601">
    <property type="entry name" value="beta-lactamase/transpeptidase-like"/>
    <property type="match status" value="1"/>
</dbReference>
<feature type="signal peptide" evidence="1">
    <location>
        <begin position="1"/>
        <end position="29"/>
    </location>
</feature>
<evidence type="ECO:0000256" key="1">
    <source>
        <dbReference type="SAM" id="SignalP"/>
    </source>
</evidence>
<dbReference type="Proteomes" id="UP000318199">
    <property type="component" value="Unassembled WGS sequence"/>
</dbReference>
<name>A0A562ZW38_9BURK</name>
<dbReference type="PANTHER" id="PTHR43283:SF7">
    <property type="entry name" value="BETA-LACTAMASE-RELATED DOMAIN-CONTAINING PROTEIN"/>
    <property type="match status" value="1"/>
</dbReference>
<dbReference type="Gene3D" id="3.40.710.10">
    <property type="entry name" value="DD-peptidase/beta-lactamase superfamily"/>
    <property type="match status" value="1"/>
</dbReference>
<sequence length="355" mass="39383">MAGVNPMRHPNRRSAVVAMAAVIAARVEAASVPWPTRAWAEAPPASQGMDATALQALSELGRAAQMDSLLVARRGHIVLETYYEPFRAEMRHRINSATKGIVAALLGMAQAQGRLGGNDTPVLDHFPDRSFANVNAAKRTMTLQHLLDMQSGLAWQEPLNDLPPVSLREMRASGDWVRFVLDRPMALPPGQAFNYNSGNSHLLSAVLARATGMSTEAYARQQLFQPLGITDVEWPQDPQGISAGGFGLEMTTRDMARIGLLVQQVGRWEDRQLLPREWVAQLQVSRVPMIISANLDFRYGQQWWRLPEFNAVMAVGFNRQVILAMPDLELVTVTTGRSHWDFRRVLGALRSCVRT</sequence>
<gene>
    <name evidence="3" type="ORF">FN976_00925</name>
</gene>
<accession>A0A562ZW38</accession>
<dbReference type="InterPro" id="IPR001466">
    <property type="entry name" value="Beta-lactam-related"/>
</dbReference>
<evidence type="ECO:0000313" key="3">
    <source>
        <dbReference type="EMBL" id="TWO72839.1"/>
    </source>
</evidence>
<evidence type="ECO:0000313" key="4">
    <source>
        <dbReference type="Proteomes" id="UP000318199"/>
    </source>
</evidence>
<comment type="caution">
    <text evidence="3">The sequence shown here is derived from an EMBL/GenBank/DDBJ whole genome shotgun (WGS) entry which is preliminary data.</text>
</comment>
<dbReference type="InterPro" id="IPR050789">
    <property type="entry name" value="Diverse_Enzym_Activities"/>
</dbReference>
<keyword evidence="1" id="KW-0732">Signal</keyword>
<feature type="chain" id="PRO_5022238066" evidence="1">
    <location>
        <begin position="30"/>
        <end position="355"/>
    </location>
</feature>
<organism evidence="3 4">
    <name type="scientific">Caenimonas sedimenti</name>
    <dbReference type="NCBI Taxonomy" id="2596921"/>
    <lineage>
        <taxon>Bacteria</taxon>
        <taxon>Pseudomonadati</taxon>
        <taxon>Pseudomonadota</taxon>
        <taxon>Betaproteobacteria</taxon>
        <taxon>Burkholderiales</taxon>
        <taxon>Comamonadaceae</taxon>
        <taxon>Caenimonas</taxon>
    </lineage>
</organism>
<dbReference type="GO" id="GO:0016787">
    <property type="term" value="F:hydrolase activity"/>
    <property type="evidence" value="ECO:0007669"/>
    <property type="project" value="UniProtKB-KW"/>
</dbReference>
<dbReference type="EMBL" id="VOBQ01000002">
    <property type="protein sequence ID" value="TWO72839.1"/>
    <property type="molecule type" value="Genomic_DNA"/>
</dbReference>
<reference evidence="3 4" key="1">
    <citation type="submission" date="2019-07" db="EMBL/GenBank/DDBJ databases">
        <title>Caenimonas sedimenti sp. nov., isolated from activated sludge.</title>
        <authorList>
            <person name="Xu J."/>
        </authorList>
    </citation>
    <scope>NUCLEOTIDE SEQUENCE [LARGE SCALE GENOMIC DNA]</scope>
    <source>
        <strain evidence="3 4">HX-9-20</strain>
    </source>
</reference>
<evidence type="ECO:0000259" key="2">
    <source>
        <dbReference type="Pfam" id="PF00144"/>
    </source>
</evidence>
<dbReference type="InterPro" id="IPR006311">
    <property type="entry name" value="TAT_signal"/>
</dbReference>
<dbReference type="Pfam" id="PF00144">
    <property type="entry name" value="Beta-lactamase"/>
    <property type="match status" value="1"/>
</dbReference>
<dbReference type="AlphaFoldDB" id="A0A562ZW38"/>
<keyword evidence="3" id="KW-0378">Hydrolase</keyword>
<dbReference type="PANTHER" id="PTHR43283">
    <property type="entry name" value="BETA-LACTAMASE-RELATED"/>
    <property type="match status" value="1"/>
</dbReference>
<proteinExistence type="predicted"/>
<keyword evidence="4" id="KW-1185">Reference proteome</keyword>
<protein>
    <submittedName>
        <fullName evidence="3">Serine hydrolase</fullName>
    </submittedName>
</protein>
<dbReference type="InterPro" id="IPR012338">
    <property type="entry name" value="Beta-lactam/transpept-like"/>
</dbReference>
<dbReference type="PROSITE" id="PS51318">
    <property type="entry name" value="TAT"/>
    <property type="match status" value="1"/>
</dbReference>
<feature type="domain" description="Beta-lactamase-related" evidence="2">
    <location>
        <begin position="68"/>
        <end position="329"/>
    </location>
</feature>